<dbReference type="InterPro" id="IPR019497">
    <property type="entry name" value="Sorting_nexin_WASP-bd-dom"/>
</dbReference>
<feature type="compositionally biased region" description="Pro residues" evidence="8">
    <location>
        <begin position="94"/>
        <end position="104"/>
    </location>
</feature>
<accession>A0ABR1DR23</accession>
<dbReference type="Gene3D" id="3.30.1520.10">
    <property type="entry name" value="Phox-like domain"/>
    <property type="match status" value="1"/>
</dbReference>
<dbReference type="PROSITE" id="PS50195">
    <property type="entry name" value="PX"/>
    <property type="match status" value="1"/>
</dbReference>
<dbReference type="EMBL" id="JAVFWL010000004">
    <property type="protein sequence ID" value="KAK6752885.1"/>
    <property type="molecule type" value="Genomic_DNA"/>
</dbReference>
<feature type="region of interest" description="Disordered" evidence="8">
    <location>
        <begin position="170"/>
        <end position="200"/>
    </location>
</feature>
<keyword evidence="5" id="KW-0968">Cytoplasmic vesicle</keyword>
<dbReference type="SUPFAM" id="SSF103657">
    <property type="entry name" value="BAR/IMD domain-like"/>
    <property type="match status" value="1"/>
</dbReference>
<feature type="region of interest" description="Disordered" evidence="8">
    <location>
        <begin position="92"/>
        <end position="158"/>
    </location>
</feature>
<comment type="subcellular location">
    <subcellularLocation>
        <location evidence="1">Cytoplasmic vesicle membrane</location>
    </subcellularLocation>
</comment>
<dbReference type="CDD" id="cd11763">
    <property type="entry name" value="SH3_SNX9_like"/>
    <property type="match status" value="1"/>
</dbReference>
<dbReference type="InterPro" id="IPR036028">
    <property type="entry name" value="SH3-like_dom_sf"/>
</dbReference>
<keyword evidence="4" id="KW-0472">Membrane</keyword>
<evidence type="ECO:0000313" key="12">
    <source>
        <dbReference type="Proteomes" id="UP001303046"/>
    </source>
</evidence>
<evidence type="ECO:0000256" key="4">
    <source>
        <dbReference type="ARBA" id="ARBA00023136"/>
    </source>
</evidence>
<proteinExistence type="inferred from homology"/>
<dbReference type="Pfam" id="PF14604">
    <property type="entry name" value="SH3_9"/>
    <property type="match status" value="1"/>
</dbReference>
<evidence type="ECO:0000256" key="2">
    <source>
        <dbReference type="ARBA" id="ARBA00010883"/>
    </source>
</evidence>
<dbReference type="InterPro" id="IPR027267">
    <property type="entry name" value="AH/BAR_dom_sf"/>
</dbReference>
<dbReference type="SMART" id="SM00326">
    <property type="entry name" value="SH3"/>
    <property type="match status" value="1"/>
</dbReference>
<evidence type="ECO:0000313" key="11">
    <source>
        <dbReference type="EMBL" id="KAK6752885.1"/>
    </source>
</evidence>
<dbReference type="PIRSF" id="PIRSF027744">
    <property type="entry name" value="Snx9"/>
    <property type="match status" value="1"/>
</dbReference>
<evidence type="ECO:0000256" key="5">
    <source>
        <dbReference type="ARBA" id="ARBA00023329"/>
    </source>
</evidence>
<sequence>MCGNLLLCGIVSTFGQTHINGTASVRVVIMSGQVKAEYDFEAQPGSGEMSISAGEILTVIRRNVEGGWMEGRNSRGQVGLFPESYVVPHFGAPPTAPPPLPPSIPQVSSRPALDDWGTSGFSLPPPTTSVPPFTSGTGAGTTNNTQPAPSSAGDDFDDEWTDEDEEVLETGNHVHDQRSTVSRSHSTGGAERQGPSKVNRNINRFSNFVKSGMEAYILGESRMNGQSGEKHEIIISGPLVQWRPIQQYYTCTVDKPKKETKLKGLKSFIAYSLTSTLSRIQVSRRYKHFDWLHDQLSAKYIMIAIPPLPEKQVSGRYEDDLIDHRKHILQLWVNKICRHPVLSQSEVWLHFITCTDEKEWKNGKRKAEKDEYVGGNFFNCVTVPQSPLDIGHVERQVEKFQRSVKTSEDAMRVMQERLGVFQKLFIGPVKSNWQKMALAFVTLAQSFHTDDHPGSNRMVDALKQTAHHYHQIGDDFEAHSKNDMEPVMESLYSFKGTIQTAPDILHVHKQAVQKYRECEGKLSHADADRIKRRVDSTSYAVLAEMNHLNTEKIEDVRITMFNYLKRQAEFYQKMANSLNDMAKLYEF</sequence>
<dbReference type="SUPFAM" id="SSF64268">
    <property type="entry name" value="PX domain"/>
    <property type="match status" value="1"/>
</dbReference>
<dbReference type="SUPFAM" id="SSF50044">
    <property type="entry name" value="SH3-domain"/>
    <property type="match status" value="1"/>
</dbReference>
<dbReference type="Gene3D" id="1.20.1270.60">
    <property type="entry name" value="Arfaptin homology (AH) domain/BAR domain"/>
    <property type="match status" value="1"/>
</dbReference>
<dbReference type="PANTHER" id="PTHR45827:SF1">
    <property type="entry name" value="SORTING NEXIN"/>
    <property type="match status" value="1"/>
</dbReference>
<organism evidence="11 12">
    <name type="scientific">Necator americanus</name>
    <name type="common">Human hookworm</name>
    <dbReference type="NCBI Taxonomy" id="51031"/>
    <lineage>
        <taxon>Eukaryota</taxon>
        <taxon>Metazoa</taxon>
        <taxon>Ecdysozoa</taxon>
        <taxon>Nematoda</taxon>
        <taxon>Chromadorea</taxon>
        <taxon>Rhabditida</taxon>
        <taxon>Rhabditina</taxon>
        <taxon>Rhabditomorpha</taxon>
        <taxon>Strongyloidea</taxon>
        <taxon>Ancylostomatidae</taxon>
        <taxon>Bunostominae</taxon>
        <taxon>Necator</taxon>
    </lineage>
</organism>
<evidence type="ECO:0000256" key="7">
    <source>
        <dbReference type="PROSITE-ProRule" id="PRU00192"/>
    </source>
</evidence>
<feature type="domain" description="SH3" evidence="9">
    <location>
        <begin position="29"/>
        <end position="91"/>
    </location>
</feature>
<keyword evidence="3 7" id="KW-0728">SH3 domain</keyword>
<evidence type="ECO:0000256" key="3">
    <source>
        <dbReference type="ARBA" id="ARBA00022443"/>
    </source>
</evidence>
<feature type="compositionally biased region" description="Low complexity" evidence="8">
    <location>
        <begin position="130"/>
        <end position="145"/>
    </location>
</feature>
<dbReference type="PROSITE" id="PS50002">
    <property type="entry name" value="SH3"/>
    <property type="match status" value="1"/>
</dbReference>
<dbReference type="Gene3D" id="2.30.30.40">
    <property type="entry name" value="SH3 Domains"/>
    <property type="match status" value="1"/>
</dbReference>
<gene>
    <name evidence="11" type="primary">Necator_chrIV.g17266</name>
    <name evidence="11" type="ORF">RB195_003968</name>
</gene>
<reference evidence="11 12" key="1">
    <citation type="submission" date="2023-08" db="EMBL/GenBank/DDBJ databases">
        <title>A Necator americanus chromosomal reference genome.</title>
        <authorList>
            <person name="Ilik V."/>
            <person name="Petrzelkova K.J."/>
            <person name="Pardy F."/>
            <person name="Fuh T."/>
            <person name="Niatou-Singa F.S."/>
            <person name="Gouil Q."/>
            <person name="Baker L."/>
            <person name="Ritchie M.E."/>
            <person name="Jex A.R."/>
            <person name="Gazzola D."/>
            <person name="Li H."/>
            <person name="Toshio Fujiwara R."/>
            <person name="Zhan B."/>
            <person name="Aroian R.V."/>
            <person name="Pafco B."/>
            <person name="Schwarz E.M."/>
        </authorList>
    </citation>
    <scope>NUCLEOTIDE SEQUENCE [LARGE SCALE GENOMIC DNA]</scope>
    <source>
        <strain evidence="11 12">Aroian</strain>
        <tissue evidence="11">Whole animal</tissue>
    </source>
</reference>
<evidence type="ECO:0000256" key="6">
    <source>
        <dbReference type="PIRNR" id="PIRNR027744"/>
    </source>
</evidence>
<dbReference type="PANTHER" id="PTHR45827">
    <property type="entry name" value="SORTING NEXIN"/>
    <property type="match status" value="1"/>
</dbReference>
<dbReference type="Pfam" id="PF10456">
    <property type="entry name" value="BAR_3_WASP_bdg"/>
    <property type="match status" value="1"/>
</dbReference>
<feature type="domain" description="PX" evidence="10">
    <location>
        <begin position="249"/>
        <end position="359"/>
    </location>
</feature>
<dbReference type="Proteomes" id="UP001303046">
    <property type="component" value="Unassembled WGS sequence"/>
</dbReference>
<dbReference type="SMART" id="SM00312">
    <property type="entry name" value="PX"/>
    <property type="match status" value="1"/>
</dbReference>
<dbReference type="CDD" id="cd06862">
    <property type="entry name" value="PX_SNX9_18_like"/>
    <property type="match status" value="1"/>
</dbReference>
<evidence type="ECO:0000259" key="10">
    <source>
        <dbReference type="PROSITE" id="PS50195"/>
    </source>
</evidence>
<dbReference type="InterPro" id="IPR036871">
    <property type="entry name" value="PX_dom_sf"/>
</dbReference>
<comment type="caution">
    <text evidence="11">The sequence shown here is derived from an EMBL/GenBank/DDBJ whole genome shotgun (WGS) entry which is preliminary data.</text>
</comment>
<protein>
    <recommendedName>
        <fullName evidence="6">Sorting nexin</fullName>
    </recommendedName>
</protein>
<dbReference type="InterPro" id="IPR001683">
    <property type="entry name" value="PX_dom"/>
</dbReference>
<evidence type="ECO:0000256" key="1">
    <source>
        <dbReference type="ARBA" id="ARBA00004156"/>
    </source>
</evidence>
<dbReference type="InterPro" id="IPR014536">
    <property type="entry name" value="Snx9_fam"/>
</dbReference>
<dbReference type="InterPro" id="IPR001452">
    <property type="entry name" value="SH3_domain"/>
</dbReference>
<evidence type="ECO:0000259" key="9">
    <source>
        <dbReference type="PROSITE" id="PS50002"/>
    </source>
</evidence>
<comment type="similarity">
    <text evidence="2 6">Belongs to the sorting nexin family.</text>
</comment>
<dbReference type="Pfam" id="PF00787">
    <property type="entry name" value="PX"/>
    <property type="match status" value="1"/>
</dbReference>
<evidence type="ECO:0000256" key="8">
    <source>
        <dbReference type="SAM" id="MobiDB-lite"/>
    </source>
</evidence>
<name>A0ABR1DR23_NECAM</name>
<keyword evidence="12" id="KW-1185">Reference proteome</keyword>